<evidence type="ECO:0000256" key="3">
    <source>
        <dbReference type="ARBA" id="ARBA00022553"/>
    </source>
</evidence>
<feature type="domain" description="EVE" evidence="6">
    <location>
        <begin position="36"/>
        <end position="193"/>
    </location>
</feature>
<dbReference type="Proteomes" id="UP001061958">
    <property type="component" value="Unassembled WGS sequence"/>
</dbReference>
<evidence type="ECO:0000256" key="1">
    <source>
        <dbReference type="ARBA" id="ARBA00004123"/>
    </source>
</evidence>
<dbReference type="CDD" id="cd21133">
    <property type="entry name" value="EVE"/>
    <property type="match status" value="1"/>
</dbReference>
<dbReference type="Pfam" id="PF01878">
    <property type="entry name" value="EVE"/>
    <property type="match status" value="1"/>
</dbReference>
<feature type="region of interest" description="Disordered" evidence="5">
    <location>
        <begin position="1"/>
        <end position="28"/>
    </location>
</feature>
<dbReference type="PANTHER" id="PTHR14087">
    <property type="entry name" value="THYMOCYTE NUCLEAR PROTEIN 1"/>
    <property type="match status" value="1"/>
</dbReference>
<evidence type="ECO:0000313" key="8">
    <source>
        <dbReference type="Proteomes" id="UP001061958"/>
    </source>
</evidence>
<keyword evidence="4" id="KW-0539">Nucleus</keyword>
<dbReference type="InterPro" id="IPR002740">
    <property type="entry name" value="EVE_domain"/>
</dbReference>
<dbReference type="InterPro" id="IPR015947">
    <property type="entry name" value="PUA-like_sf"/>
</dbReference>
<evidence type="ECO:0000259" key="6">
    <source>
        <dbReference type="Pfam" id="PF01878"/>
    </source>
</evidence>
<reference evidence="7" key="1">
    <citation type="journal article" date="2022" name="Proc. Natl. Acad. Sci. U.S.A.">
        <title>Life cycle and functional genomics of the unicellular red alga Galdieria for elucidating algal and plant evolution and industrial use.</title>
        <authorList>
            <person name="Hirooka S."/>
            <person name="Itabashi T."/>
            <person name="Ichinose T.M."/>
            <person name="Onuma R."/>
            <person name="Fujiwara T."/>
            <person name="Yamashita S."/>
            <person name="Jong L.W."/>
            <person name="Tomita R."/>
            <person name="Iwane A.H."/>
            <person name="Miyagishima S.Y."/>
        </authorList>
    </citation>
    <scope>NUCLEOTIDE SEQUENCE</scope>
    <source>
        <strain evidence="7">NBRC 102759</strain>
    </source>
</reference>
<evidence type="ECO:0000256" key="2">
    <source>
        <dbReference type="ARBA" id="ARBA00014654"/>
    </source>
</evidence>
<dbReference type="InterPro" id="IPR052181">
    <property type="entry name" value="5hmC_binding"/>
</dbReference>
<dbReference type="AlphaFoldDB" id="A0A9C7PUR2"/>
<dbReference type="OrthoDB" id="41445at2759"/>
<proteinExistence type="predicted"/>
<name>A0A9C7PUR2_9RHOD</name>
<gene>
    <name evidence="7" type="ORF">GpartN1_g1763.t1</name>
</gene>
<evidence type="ECO:0000256" key="4">
    <source>
        <dbReference type="ARBA" id="ARBA00023242"/>
    </source>
</evidence>
<comment type="caution">
    <text evidence="7">The sequence shown here is derived from an EMBL/GenBank/DDBJ whole genome shotgun (WGS) entry which is preliminary data.</text>
</comment>
<keyword evidence="3" id="KW-0597">Phosphoprotein</keyword>
<dbReference type="Gene3D" id="3.10.590.10">
    <property type="entry name" value="ph1033 like domains"/>
    <property type="match status" value="1"/>
</dbReference>
<dbReference type="GO" id="GO:0005634">
    <property type="term" value="C:nucleus"/>
    <property type="evidence" value="ECO:0007669"/>
    <property type="project" value="UniProtKB-SubCell"/>
</dbReference>
<accession>A0A9C7PUR2</accession>
<dbReference type="InterPro" id="IPR047197">
    <property type="entry name" value="THYN1-like_EVE"/>
</dbReference>
<dbReference type="FunFam" id="3.10.590.10:FF:000003">
    <property type="entry name" value="Thymocyte nuclear protein 1"/>
    <property type="match status" value="1"/>
</dbReference>
<sequence>MTKRKRTISTVSQSKQKETKENNNSVEQELESCRQFFLLKSEPESRLEKGVDVRFSIQDLENEPDQSATWDGVRNYQARNILKSMKVGDLAFFYHSNCKEPGIVGVVRITKEAFPDPTQFDPKSPYYDPKSRKESPSWFAVQVKLEERWNKKISLNQLKNYQTKQLSGMDLFKRSRLSVQKVLEYQRNFILELLNNENNTKTAFTTNTTNYLEEQKQE</sequence>
<dbReference type="SUPFAM" id="SSF88697">
    <property type="entry name" value="PUA domain-like"/>
    <property type="match status" value="1"/>
</dbReference>
<reference evidence="7" key="2">
    <citation type="submission" date="2022-01" db="EMBL/GenBank/DDBJ databases">
        <authorList>
            <person name="Hirooka S."/>
            <person name="Miyagishima S.Y."/>
        </authorList>
    </citation>
    <scope>NUCLEOTIDE SEQUENCE</scope>
    <source>
        <strain evidence="7">NBRC 102759</strain>
    </source>
</reference>
<evidence type="ECO:0000313" key="7">
    <source>
        <dbReference type="EMBL" id="GJQ09972.1"/>
    </source>
</evidence>
<dbReference type="EMBL" id="BQMJ01000012">
    <property type="protein sequence ID" value="GJQ09972.1"/>
    <property type="molecule type" value="Genomic_DNA"/>
</dbReference>
<keyword evidence="8" id="KW-1185">Reference proteome</keyword>
<evidence type="ECO:0000256" key="5">
    <source>
        <dbReference type="SAM" id="MobiDB-lite"/>
    </source>
</evidence>
<protein>
    <recommendedName>
        <fullName evidence="2">Thymocyte nuclear protein 1</fullName>
    </recommendedName>
</protein>
<dbReference type="PANTHER" id="PTHR14087:SF7">
    <property type="entry name" value="THYMOCYTE NUCLEAR PROTEIN 1"/>
    <property type="match status" value="1"/>
</dbReference>
<organism evidence="7 8">
    <name type="scientific">Galdieria partita</name>
    <dbReference type="NCBI Taxonomy" id="83374"/>
    <lineage>
        <taxon>Eukaryota</taxon>
        <taxon>Rhodophyta</taxon>
        <taxon>Bangiophyceae</taxon>
        <taxon>Galdieriales</taxon>
        <taxon>Galdieriaceae</taxon>
        <taxon>Galdieria</taxon>
    </lineage>
</organism>
<comment type="subcellular location">
    <subcellularLocation>
        <location evidence="1">Nucleus</location>
    </subcellularLocation>
</comment>